<evidence type="ECO:0000313" key="12">
    <source>
        <dbReference type="EMBL" id="QCC43995.1"/>
    </source>
</evidence>
<dbReference type="Pfam" id="PF00664">
    <property type="entry name" value="ABC_membrane"/>
    <property type="match status" value="1"/>
</dbReference>
<evidence type="ECO:0000313" key="13">
    <source>
        <dbReference type="EMBL" id="TYO71777.1"/>
    </source>
</evidence>
<evidence type="ECO:0000313" key="14">
    <source>
        <dbReference type="Proteomes" id="UP000296216"/>
    </source>
</evidence>
<dbReference type="InterPro" id="IPR039421">
    <property type="entry name" value="Type_1_exporter"/>
</dbReference>
<evidence type="ECO:0000256" key="8">
    <source>
        <dbReference type="ARBA" id="ARBA00023136"/>
    </source>
</evidence>
<dbReference type="EMBL" id="CP038631">
    <property type="protein sequence ID" value="QCC43995.1"/>
    <property type="molecule type" value="Genomic_DNA"/>
</dbReference>
<reference evidence="12 14" key="1">
    <citation type="journal article" date="2019" name="Microbiol. Resour. Announc.">
        <title>The Genome Sequence of the Halobacterium salinarum Type Strain Is Closely Related to That of Laboratory Strains NRC-1 and R1.</title>
        <authorList>
            <person name="Pfeiffer F."/>
            <person name="Marchfelder A."/>
            <person name="Habermann B."/>
            <person name="Dyall-Smith M.L."/>
        </authorList>
    </citation>
    <scope>NUCLEOTIDE SEQUENCE [LARGE SCALE GENOMIC DNA]</scope>
    <source>
        <strain evidence="12">91-R6</strain>
        <strain evidence="14">ATCC 33171 / DSM 3754 / JCM 8978 / NBRC 102687 / NCIMB 764 / 91-R6</strain>
    </source>
</reference>
<proteinExistence type="predicted"/>
<reference evidence="12" key="3">
    <citation type="journal article" name="MicrobiologyOpen">
        <title>Whole-genome comparison between the type strain of Halobacterium salinarum (DSM 3754(T)) and the laboratory strains R1 and NRC-1.</title>
        <authorList>
            <person name="Pfeiffer F."/>
            <person name="Losensky G."/>
            <person name="Marchfelder A."/>
            <person name="Habermann B."/>
            <person name="Dyall-Smith M."/>
        </authorList>
    </citation>
    <scope>NUCLEOTIDE SEQUENCE</scope>
    <source>
        <strain evidence="12">91-R6</strain>
    </source>
</reference>
<feature type="transmembrane region" description="Helical" evidence="9">
    <location>
        <begin position="81"/>
        <end position="103"/>
    </location>
</feature>
<keyword evidence="3" id="KW-1003">Cell membrane</keyword>
<dbReference type="PANTHER" id="PTHR24221">
    <property type="entry name" value="ATP-BINDING CASSETTE SUB-FAMILY B"/>
    <property type="match status" value="1"/>
</dbReference>
<dbReference type="Proteomes" id="UP000296216">
    <property type="component" value="Chromosome"/>
</dbReference>
<dbReference type="GO" id="GO:0005524">
    <property type="term" value="F:ATP binding"/>
    <property type="evidence" value="ECO:0007669"/>
    <property type="project" value="UniProtKB-KW"/>
</dbReference>
<dbReference type="Pfam" id="PF00005">
    <property type="entry name" value="ABC_tran"/>
    <property type="match status" value="1"/>
</dbReference>
<reference evidence="13 15" key="2">
    <citation type="submission" date="2019-07" db="EMBL/GenBank/DDBJ databases">
        <title>Genomic Encyclopedia of Archaeal and Bacterial Type Strains, Phase II (KMG-II): from individual species to whole genera.</title>
        <authorList>
            <person name="Goeker M."/>
        </authorList>
    </citation>
    <scope>NUCLEOTIDE SEQUENCE [LARGE SCALE GENOMIC DNA]</scope>
    <source>
        <strain evidence="13 15">DSM 3754</strain>
    </source>
</reference>
<dbReference type="PROSITE" id="PS00211">
    <property type="entry name" value="ABC_TRANSPORTER_1"/>
    <property type="match status" value="1"/>
</dbReference>
<feature type="transmembrane region" description="Helical" evidence="9">
    <location>
        <begin position="277"/>
        <end position="303"/>
    </location>
</feature>
<dbReference type="GO" id="GO:0005886">
    <property type="term" value="C:plasma membrane"/>
    <property type="evidence" value="ECO:0007669"/>
    <property type="project" value="UniProtKB-SubCell"/>
</dbReference>
<evidence type="ECO:0000256" key="3">
    <source>
        <dbReference type="ARBA" id="ARBA00022475"/>
    </source>
</evidence>
<comment type="subcellular location">
    <subcellularLocation>
        <location evidence="1">Cell membrane</location>
        <topology evidence="1">Multi-pass membrane protein</topology>
    </subcellularLocation>
</comment>
<gene>
    <name evidence="13" type="ORF">APQ99_02413</name>
    <name evidence="12" type="ORF">HBSAL_01295</name>
</gene>
<dbReference type="Gene3D" id="1.20.1560.10">
    <property type="entry name" value="ABC transporter type 1, transmembrane domain"/>
    <property type="match status" value="1"/>
</dbReference>
<dbReference type="InterPro" id="IPR036640">
    <property type="entry name" value="ABC1_TM_sf"/>
</dbReference>
<evidence type="ECO:0000256" key="2">
    <source>
        <dbReference type="ARBA" id="ARBA00022448"/>
    </source>
</evidence>
<dbReference type="Proteomes" id="UP000323075">
    <property type="component" value="Unassembled WGS sequence"/>
</dbReference>
<dbReference type="SUPFAM" id="SSF52540">
    <property type="entry name" value="P-loop containing nucleoside triphosphate hydrolases"/>
    <property type="match status" value="1"/>
</dbReference>
<keyword evidence="6 12" id="KW-0067">ATP-binding</keyword>
<feature type="domain" description="ABC transmembrane type-1" evidence="11">
    <location>
        <begin position="26"/>
        <end position="321"/>
    </location>
</feature>
<dbReference type="PROSITE" id="PS50893">
    <property type="entry name" value="ABC_TRANSPORTER_2"/>
    <property type="match status" value="1"/>
</dbReference>
<evidence type="ECO:0000259" key="11">
    <source>
        <dbReference type="PROSITE" id="PS50929"/>
    </source>
</evidence>
<protein>
    <submittedName>
        <fullName evidence="12">ABC-type transport system ATP-binding/permease protein</fullName>
    </submittedName>
    <submittedName>
        <fullName evidence="13">ATP-binding cassette, subfamily B, MsbA</fullName>
    </submittedName>
</protein>
<dbReference type="GO" id="GO:0140359">
    <property type="term" value="F:ABC-type transporter activity"/>
    <property type="evidence" value="ECO:0007669"/>
    <property type="project" value="InterPro"/>
</dbReference>
<evidence type="ECO:0000256" key="9">
    <source>
        <dbReference type="SAM" id="Phobius"/>
    </source>
</evidence>
<dbReference type="AlphaFoldDB" id="A0A4D6GQM7"/>
<organism evidence="12 14">
    <name type="scientific">Halobacterium salinarum (strain ATCC 33171 / DSM 3754 / JCM 8978 / NBRC 102687 / NCIMB 764 / 91-R6)</name>
    <dbReference type="NCBI Taxonomy" id="2597657"/>
    <lineage>
        <taxon>Archaea</taxon>
        <taxon>Methanobacteriati</taxon>
        <taxon>Methanobacteriota</taxon>
        <taxon>Stenosarchaea group</taxon>
        <taxon>Halobacteria</taxon>
        <taxon>Halobacteriales</taxon>
        <taxon>Halobacteriaceae</taxon>
        <taxon>Halobacterium</taxon>
    </lineage>
</organism>
<keyword evidence="8 9" id="KW-0472">Membrane</keyword>
<keyword evidence="5" id="KW-0547">Nucleotide-binding</keyword>
<dbReference type="InterPro" id="IPR003439">
    <property type="entry name" value="ABC_transporter-like_ATP-bd"/>
</dbReference>
<accession>A0A4D6GQM7</accession>
<dbReference type="SUPFAM" id="SSF90123">
    <property type="entry name" value="ABC transporter transmembrane region"/>
    <property type="match status" value="1"/>
</dbReference>
<feature type="domain" description="ABC transporter" evidence="10">
    <location>
        <begin position="356"/>
        <end position="590"/>
    </location>
</feature>
<evidence type="ECO:0000256" key="6">
    <source>
        <dbReference type="ARBA" id="ARBA00022840"/>
    </source>
</evidence>
<dbReference type="GO" id="GO:0034040">
    <property type="term" value="F:ATPase-coupled lipid transmembrane transporter activity"/>
    <property type="evidence" value="ECO:0007669"/>
    <property type="project" value="TreeGrafter"/>
</dbReference>
<evidence type="ECO:0000259" key="10">
    <source>
        <dbReference type="PROSITE" id="PS50893"/>
    </source>
</evidence>
<dbReference type="InterPro" id="IPR027417">
    <property type="entry name" value="P-loop_NTPase"/>
</dbReference>
<evidence type="ECO:0000313" key="15">
    <source>
        <dbReference type="Proteomes" id="UP000323075"/>
    </source>
</evidence>
<keyword evidence="2" id="KW-0813">Transport</keyword>
<evidence type="ECO:0000256" key="7">
    <source>
        <dbReference type="ARBA" id="ARBA00022989"/>
    </source>
</evidence>
<dbReference type="PANTHER" id="PTHR24221:SF654">
    <property type="entry name" value="ATP-BINDING CASSETTE SUB-FAMILY B MEMBER 6"/>
    <property type="match status" value="1"/>
</dbReference>
<evidence type="ECO:0000256" key="1">
    <source>
        <dbReference type="ARBA" id="ARBA00004651"/>
    </source>
</evidence>
<dbReference type="InterPro" id="IPR011527">
    <property type="entry name" value="ABC1_TM_dom"/>
</dbReference>
<keyword evidence="4 9" id="KW-0812">Transmembrane</keyword>
<dbReference type="FunFam" id="3.40.50.300:FF:000221">
    <property type="entry name" value="Multidrug ABC transporter ATP-binding protein"/>
    <property type="match status" value="1"/>
</dbReference>
<dbReference type="InterPro" id="IPR003593">
    <property type="entry name" value="AAA+_ATPase"/>
</dbReference>
<dbReference type="Gene3D" id="3.40.50.300">
    <property type="entry name" value="P-loop containing nucleotide triphosphate hydrolases"/>
    <property type="match status" value="1"/>
</dbReference>
<name>A0A4D6GQM7_HALS9</name>
<sequence length="592" mass="66461">MSDQLSFREKMDAIKRVALYRPLFTVGIIVLSVFAAILEGIGVSYLLPIIQQARGEGDPGTLVQGFMQVYDFFGVPFVLEYIIVGVALVMTLRYTSTFLVAWLRAKLRVHYVRDIQTRAYDSALNARIGYFDQQGSDEILNAIVTQSREAGYAIMRLVRIVEQSILSLMYLAVAMYLSPWLTLTAGTILGALTFLIRNRIESGYAVGDRVAEANERVQEVVQAGTQGIRDVKLFGLSGEFFERFDDYVGTFVRSKVTLRRNQAAIQNLYQLTTAITVFVLIYFALEFSSLSLGGLGVFLFAMFRLSPRISNLNTWIYRLEGDLPHLVRTEQLIDEMRTNQEPTDSNTPVPSQIERIEADSLDFSYDGDEQVLDDVTYSVERGEFIAFVGPSGAGKSTIVSLLARMYEPDSGEIRADGTPIQEFDLAEWREHLSMVRQNPYIFNDTLEYNVRVGNRDASQSKIERACELACVTEFLDELPEGYQTTLGDDGVRLSGGQKQRVALARALVRDVDFLLLDEATSDLDTNIEEDVHDGIESLDAEHGLVVVAHRLSTVRNADRIYTMVNGRVEEVGSHEELLKAEETYAELYSADE</sequence>
<dbReference type="InterPro" id="IPR017871">
    <property type="entry name" value="ABC_transporter-like_CS"/>
</dbReference>
<dbReference type="EMBL" id="VRYN01000021">
    <property type="protein sequence ID" value="TYO71777.1"/>
    <property type="molecule type" value="Genomic_DNA"/>
</dbReference>
<dbReference type="PROSITE" id="PS50929">
    <property type="entry name" value="ABC_TM1F"/>
    <property type="match status" value="1"/>
</dbReference>
<evidence type="ECO:0000256" key="5">
    <source>
        <dbReference type="ARBA" id="ARBA00022741"/>
    </source>
</evidence>
<evidence type="ECO:0000256" key="4">
    <source>
        <dbReference type="ARBA" id="ARBA00022692"/>
    </source>
</evidence>
<dbReference type="SMART" id="SM00382">
    <property type="entry name" value="AAA"/>
    <property type="match status" value="1"/>
</dbReference>
<feature type="transmembrane region" description="Helical" evidence="9">
    <location>
        <begin position="20"/>
        <end position="38"/>
    </location>
</feature>
<dbReference type="GO" id="GO:0016887">
    <property type="term" value="F:ATP hydrolysis activity"/>
    <property type="evidence" value="ECO:0007669"/>
    <property type="project" value="InterPro"/>
</dbReference>
<keyword evidence="7 9" id="KW-1133">Transmembrane helix</keyword>